<dbReference type="AlphaFoldDB" id="A0A8K2A2D3"/>
<reference evidence="5" key="1">
    <citation type="submission" date="2019-12" db="EMBL/GenBank/DDBJ databases">
        <title>High-Quality draft genome sequences of three cyanobacteria isolated from the limestone walls of the Old Cathedral of Coimbra.</title>
        <authorList>
            <person name="Tiago I."/>
            <person name="Soares F."/>
            <person name="Portugal A."/>
        </authorList>
    </citation>
    <scope>NUCLEOTIDE SEQUENCE [LARGE SCALE GENOMIC DNA]</scope>
    <source>
        <strain evidence="5">C</strain>
    </source>
</reference>
<gene>
    <name evidence="5" type="ORF">GS597_17515</name>
</gene>
<dbReference type="Gene3D" id="1.10.10.60">
    <property type="entry name" value="Homeodomain-like"/>
    <property type="match status" value="2"/>
</dbReference>
<dbReference type="SMART" id="SM00342">
    <property type="entry name" value="HTH_ARAC"/>
    <property type="match status" value="1"/>
</dbReference>
<accession>A0A8K2A2D3</accession>
<name>A0A8K2A2D3_9CYAN</name>
<dbReference type="PRINTS" id="PR00032">
    <property type="entry name" value="HTHARAC"/>
</dbReference>
<feature type="domain" description="HTH araC/xylS-type" evidence="4">
    <location>
        <begin position="252"/>
        <end position="350"/>
    </location>
</feature>
<evidence type="ECO:0000313" key="6">
    <source>
        <dbReference type="Proteomes" id="UP000607397"/>
    </source>
</evidence>
<evidence type="ECO:0000256" key="1">
    <source>
        <dbReference type="ARBA" id="ARBA00023015"/>
    </source>
</evidence>
<dbReference type="SUPFAM" id="SSF46689">
    <property type="entry name" value="Homeodomain-like"/>
    <property type="match status" value="2"/>
</dbReference>
<dbReference type="PROSITE" id="PS01124">
    <property type="entry name" value="HTH_ARAC_FAMILY_2"/>
    <property type="match status" value="1"/>
</dbReference>
<dbReference type="GO" id="GO:0003700">
    <property type="term" value="F:DNA-binding transcription factor activity"/>
    <property type="evidence" value="ECO:0007669"/>
    <property type="project" value="InterPro"/>
</dbReference>
<evidence type="ECO:0000256" key="3">
    <source>
        <dbReference type="ARBA" id="ARBA00023163"/>
    </source>
</evidence>
<evidence type="ECO:0000313" key="5">
    <source>
        <dbReference type="EMBL" id="NCJ08272.1"/>
    </source>
</evidence>
<dbReference type="InterPro" id="IPR018062">
    <property type="entry name" value="HTH_AraC-typ_CS"/>
</dbReference>
<keyword evidence="2" id="KW-0238">DNA-binding</keyword>
<keyword evidence="1" id="KW-0805">Transcription regulation</keyword>
<dbReference type="EMBL" id="WVIC01000046">
    <property type="protein sequence ID" value="NCJ08272.1"/>
    <property type="molecule type" value="Genomic_DNA"/>
</dbReference>
<evidence type="ECO:0000256" key="2">
    <source>
        <dbReference type="ARBA" id="ARBA00023125"/>
    </source>
</evidence>
<dbReference type="InterPro" id="IPR053142">
    <property type="entry name" value="PchR_regulatory_protein"/>
</dbReference>
<organism evidence="5 6">
    <name type="scientific">Petrachloros mirabilis ULC683</name>
    <dbReference type="NCBI Taxonomy" id="2781853"/>
    <lineage>
        <taxon>Bacteria</taxon>
        <taxon>Bacillati</taxon>
        <taxon>Cyanobacteriota</taxon>
        <taxon>Cyanophyceae</taxon>
        <taxon>Synechococcales</taxon>
        <taxon>Petrachlorosaceae</taxon>
        <taxon>Petrachloros</taxon>
        <taxon>Petrachloros mirabilis</taxon>
    </lineage>
</organism>
<dbReference type="GO" id="GO:0043565">
    <property type="term" value="F:sequence-specific DNA binding"/>
    <property type="evidence" value="ECO:0007669"/>
    <property type="project" value="InterPro"/>
</dbReference>
<proteinExistence type="predicted"/>
<dbReference type="RefSeq" id="WP_161826747.1">
    <property type="nucleotide sequence ID" value="NZ_WVIC01000046.1"/>
</dbReference>
<dbReference type="InterPro" id="IPR009057">
    <property type="entry name" value="Homeodomain-like_sf"/>
</dbReference>
<dbReference type="InterPro" id="IPR018060">
    <property type="entry name" value="HTH_AraC"/>
</dbReference>
<keyword evidence="3" id="KW-0804">Transcription</keyword>
<dbReference type="PANTHER" id="PTHR47893:SF1">
    <property type="entry name" value="REGULATORY PROTEIN PCHR"/>
    <property type="match status" value="1"/>
</dbReference>
<protein>
    <submittedName>
        <fullName evidence="5">Helix-turn-helix domain-containing protein</fullName>
    </submittedName>
</protein>
<evidence type="ECO:0000259" key="4">
    <source>
        <dbReference type="PROSITE" id="PS01124"/>
    </source>
</evidence>
<sequence length="352" mass="40171">MYPVDELSLPKVMVLNTAGVITQTEYDDHWDAAIAAKEAGWQWVDGERQRSIPKSLGRGQERVIDLLLGLTLNIHNVWYQRPLCLDYHYRSGDVLLSNFYLAGDRRMVNPGIGLEADREETAGETCLCYIEAARSIEYFPAEQTLQSLGISIELERLRSLAQTTEFTSPLLQRLIDGTAPESFHLSLHYTTAAMQQTLHQILHCPYQSLVKRLYLESKTLELLALQFDQLTEQPASGAKTPTLRPADLERLHLARDILQRRFAEPPSLLALARQVGLNDYKLKQGFRQVFGITPFGYLREQRLKQAQQLLQETDMAIEQVATTVGYQSRSSFAAAFRRQFGHSPKAWQQRHR</sequence>
<dbReference type="Proteomes" id="UP000607397">
    <property type="component" value="Unassembled WGS sequence"/>
</dbReference>
<dbReference type="PROSITE" id="PS00041">
    <property type="entry name" value="HTH_ARAC_FAMILY_1"/>
    <property type="match status" value="1"/>
</dbReference>
<dbReference type="InterPro" id="IPR020449">
    <property type="entry name" value="Tscrpt_reg_AraC-type_HTH"/>
</dbReference>
<dbReference type="Pfam" id="PF12833">
    <property type="entry name" value="HTH_18"/>
    <property type="match status" value="1"/>
</dbReference>
<dbReference type="PANTHER" id="PTHR47893">
    <property type="entry name" value="REGULATORY PROTEIN PCHR"/>
    <property type="match status" value="1"/>
</dbReference>
<keyword evidence="6" id="KW-1185">Reference proteome</keyword>
<comment type="caution">
    <text evidence="5">The sequence shown here is derived from an EMBL/GenBank/DDBJ whole genome shotgun (WGS) entry which is preliminary data.</text>
</comment>